<evidence type="ECO:0000313" key="5">
    <source>
        <dbReference type="EMBL" id="GAJ05430.1"/>
    </source>
</evidence>
<dbReference type="SMART" id="SM00881">
    <property type="entry name" value="CoA_binding"/>
    <property type="match status" value="1"/>
</dbReference>
<name>X1VF53_9ZZZZ</name>
<keyword evidence="1" id="KW-0436">Ligase</keyword>
<comment type="caution">
    <text evidence="5">The sequence shown here is derived from an EMBL/GenBank/DDBJ whole genome shotgun (WGS) entry which is preliminary data.</text>
</comment>
<evidence type="ECO:0000256" key="2">
    <source>
        <dbReference type="ARBA" id="ARBA00022741"/>
    </source>
</evidence>
<dbReference type="PANTHER" id="PTHR43334">
    <property type="entry name" value="ACETATE--COA LIGASE [ADP-FORMING]"/>
    <property type="match status" value="1"/>
</dbReference>
<proteinExistence type="predicted"/>
<gene>
    <name evidence="5" type="ORF">S12H4_53852</name>
</gene>
<evidence type="ECO:0000256" key="1">
    <source>
        <dbReference type="ARBA" id="ARBA00022598"/>
    </source>
</evidence>
<reference evidence="5" key="1">
    <citation type="journal article" date="2014" name="Front. Microbiol.">
        <title>High frequency of phylogenetically diverse reductive dehalogenase-homologous genes in deep subseafloor sedimentary metagenomes.</title>
        <authorList>
            <person name="Kawai M."/>
            <person name="Futagami T."/>
            <person name="Toyoda A."/>
            <person name="Takaki Y."/>
            <person name="Nishi S."/>
            <person name="Hori S."/>
            <person name="Arai W."/>
            <person name="Tsubouchi T."/>
            <person name="Morono Y."/>
            <person name="Uchiyama I."/>
            <person name="Ito T."/>
            <person name="Fujiyama A."/>
            <person name="Inagaki F."/>
            <person name="Takami H."/>
        </authorList>
    </citation>
    <scope>NUCLEOTIDE SEQUENCE</scope>
    <source>
        <strain evidence="5">Expedition CK06-06</strain>
    </source>
</reference>
<dbReference type="Gene3D" id="3.40.50.720">
    <property type="entry name" value="NAD(P)-binding Rossmann-like Domain"/>
    <property type="match status" value="1"/>
</dbReference>
<dbReference type="PANTHER" id="PTHR43334:SF1">
    <property type="entry name" value="3-HYDROXYPROPIONATE--COA LIGASE [ADP-FORMING]"/>
    <property type="match status" value="1"/>
</dbReference>
<dbReference type="AlphaFoldDB" id="X1VF53"/>
<organism evidence="5">
    <name type="scientific">marine sediment metagenome</name>
    <dbReference type="NCBI Taxonomy" id="412755"/>
    <lineage>
        <taxon>unclassified sequences</taxon>
        <taxon>metagenomes</taxon>
        <taxon>ecological metagenomes</taxon>
    </lineage>
</organism>
<evidence type="ECO:0000256" key="3">
    <source>
        <dbReference type="ARBA" id="ARBA00022840"/>
    </source>
</evidence>
<protein>
    <recommendedName>
        <fullName evidence="4">CoA-binding domain-containing protein</fullName>
    </recommendedName>
</protein>
<keyword evidence="3" id="KW-0067">ATP-binding</keyword>
<dbReference type="SUPFAM" id="SSF51735">
    <property type="entry name" value="NAD(P)-binding Rossmann-fold domains"/>
    <property type="match status" value="1"/>
</dbReference>
<sequence>FVEPKSVAIFGVSRRTGGNVHNILENLLSYGYQGRIYPINPNATEIMGVKTYPRVADVTDEIELAIYLPGCRHLAKEETGL</sequence>
<feature type="domain" description="CoA-binding" evidence="4">
    <location>
        <begin position="1"/>
        <end position="81"/>
    </location>
</feature>
<accession>X1VF53</accession>
<dbReference type="InterPro" id="IPR003781">
    <property type="entry name" value="CoA-bd"/>
</dbReference>
<keyword evidence="2" id="KW-0547">Nucleotide-binding</keyword>
<dbReference type="InterPro" id="IPR051538">
    <property type="entry name" value="Acyl-CoA_Synth/Transferase"/>
</dbReference>
<dbReference type="EMBL" id="BARW01034348">
    <property type="protein sequence ID" value="GAJ05430.1"/>
    <property type="molecule type" value="Genomic_DNA"/>
</dbReference>
<dbReference type="GO" id="GO:0016874">
    <property type="term" value="F:ligase activity"/>
    <property type="evidence" value="ECO:0007669"/>
    <property type="project" value="UniProtKB-KW"/>
</dbReference>
<dbReference type="InterPro" id="IPR036291">
    <property type="entry name" value="NAD(P)-bd_dom_sf"/>
</dbReference>
<evidence type="ECO:0000259" key="4">
    <source>
        <dbReference type="SMART" id="SM00881"/>
    </source>
</evidence>
<dbReference type="Pfam" id="PF13380">
    <property type="entry name" value="CoA_binding_2"/>
    <property type="match status" value="1"/>
</dbReference>
<dbReference type="GO" id="GO:0005524">
    <property type="term" value="F:ATP binding"/>
    <property type="evidence" value="ECO:0007669"/>
    <property type="project" value="UniProtKB-KW"/>
</dbReference>
<feature type="non-terminal residue" evidence="5">
    <location>
        <position position="1"/>
    </location>
</feature>